<name>A0ABT1N9F3_9GAMM</name>
<protein>
    <submittedName>
        <fullName evidence="1">Uncharacterized protein</fullName>
    </submittedName>
</protein>
<evidence type="ECO:0000313" key="2">
    <source>
        <dbReference type="Proteomes" id="UP001524460"/>
    </source>
</evidence>
<accession>A0ABT1N9F3</accession>
<feature type="non-terminal residue" evidence="1">
    <location>
        <position position="1"/>
    </location>
</feature>
<organism evidence="1 2">
    <name type="scientific">Photobacterium pectinilyticum</name>
    <dbReference type="NCBI Taxonomy" id="2906793"/>
    <lineage>
        <taxon>Bacteria</taxon>
        <taxon>Pseudomonadati</taxon>
        <taxon>Pseudomonadota</taxon>
        <taxon>Gammaproteobacteria</taxon>
        <taxon>Vibrionales</taxon>
        <taxon>Vibrionaceae</taxon>
        <taxon>Photobacterium</taxon>
    </lineage>
</organism>
<keyword evidence="2" id="KW-1185">Reference proteome</keyword>
<comment type="caution">
    <text evidence="1">The sequence shown here is derived from an EMBL/GenBank/DDBJ whole genome shotgun (WGS) entry which is preliminary data.</text>
</comment>
<evidence type="ECO:0000313" key="1">
    <source>
        <dbReference type="EMBL" id="MCQ1061356.1"/>
    </source>
</evidence>
<sequence length="237" mass="25861">NNQVTVAIPNSIMMSVSGAPIVIDDVVSQFETHDGEVINRIKIESVSLGSQPWVSNLESIKSITLAGEKIDTNLTLTADSMGSYSNINANLKLANWRSENLIDMIDSVTKFNGTHNPDNQLQFLTTLVGLADDAASLSLQVPALESPYGVTSIDLSLEYPEHNGVTRDNAFSVLDNLNGSLTLDTTLDDIQQFVPLMFLQHMASNNFFHYDSKTNRIRSEVTLANSTATINGQQISL</sequence>
<dbReference type="EMBL" id="JANEYT010000153">
    <property type="protein sequence ID" value="MCQ1061356.1"/>
    <property type="molecule type" value="Genomic_DNA"/>
</dbReference>
<reference evidence="1 2" key="1">
    <citation type="submission" date="2022-07" db="EMBL/GenBank/DDBJ databases">
        <title>Photobacterium pectinilyticum sp. nov., a marine bacterium isolated from surface seawater of Qingdao offshore.</title>
        <authorList>
            <person name="Wang X."/>
        </authorList>
    </citation>
    <scope>NUCLEOTIDE SEQUENCE [LARGE SCALE GENOMIC DNA]</scope>
    <source>
        <strain evidence="1 2">ZSDE20</strain>
    </source>
</reference>
<gene>
    <name evidence="1" type="ORF">NHN17_25400</name>
</gene>
<dbReference type="RefSeq" id="WP_255045473.1">
    <property type="nucleotide sequence ID" value="NZ_JANEYT010000153.1"/>
</dbReference>
<proteinExistence type="predicted"/>
<dbReference type="Proteomes" id="UP001524460">
    <property type="component" value="Unassembled WGS sequence"/>
</dbReference>